<proteinExistence type="predicted"/>
<comment type="caution">
    <text evidence="1">The sequence shown here is derived from an EMBL/GenBank/DDBJ whole genome shotgun (WGS) entry which is preliminary data.</text>
</comment>
<gene>
    <name evidence="1" type="ORF">AGR4A_Lc130070</name>
</gene>
<reference evidence="1 2" key="1">
    <citation type="submission" date="2016-01" db="EMBL/GenBank/DDBJ databases">
        <authorList>
            <person name="Regsiter A."/>
            <person name="william w."/>
        </authorList>
    </citation>
    <scope>NUCLEOTIDE SEQUENCE [LARGE SCALE GENOMIC DNA]</scope>
    <source>
        <strain evidence="1 2">B6</strain>
    </source>
</reference>
<organism evidence="1 2">
    <name type="scientific">Agrobacterium tumefaciens str. B6</name>
    <dbReference type="NCBI Taxonomy" id="1183423"/>
    <lineage>
        <taxon>Bacteria</taxon>
        <taxon>Pseudomonadati</taxon>
        <taxon>Pseudomonadota</taxon>
        <taxon>Alphaproteobacteria</taxon>
        <taxon>Hyphomicrobiales</taxon>
        <taxon>Rhizobiaceae</taxon>
        <taxon>Rhizobium/Agrobacterium group</taxon>
        <taxon>Agrobacterium</taxon>
        <taxon>Agrobacterium tumefaciens complex</taxon>
    </lineage>
</organism>
<dbReference type="Proteomes" id="UP000192074">
    <property type="component" value="Unassembled WGS sequence"/>
</dbReference>
<accession>A0A822V680</accession>
<evidence type="ECO:0000313" key="2">
    <source>
        <dbReference type="Proteomes" id="UP000192074"/>
    </source>
</evidence>
<dbReference type="AlphaFoldDB" id="A0A822V680"/>
<protein>
    <submittedName>
        <fullName evidence="1">Uncharacterized protein</fullName>
    </submittedName>
</protein>
<dbReference type="EMBL" id="FCNL01000031">
    <property type="protein sequence ID" value="CVI20956.1"/>
    <property type="molecule type" value="Genomic_DNA"/>
</dbReference>
<sequence length="33" mass="3384">MDAGGGEAGAGGVRRGRYDKYEAAGFTLRPLAI</sequence>
<evidence type="ECO:0000313" key="1">
    <source>
        <dbReference type="EMBL" id="CVI20956.1"/>
    </source>
</evidence>
<name>A0A822V680_AGRTU</name>